<evidence type="ECO:0000313" key="2">
    <source>
        <dbReference type="Proteomes" id="UP000244450"/>
    </source>
</evidence>
<proteinExistence type="predicted"/>
<accession>A0A2T7BIK6</accession>
<sequence>MVSLVLFEGGVFIQEENGRLGWRGGVGMAGHFPALFADAGTSIFEHCARFLIFKRLAITGLTIGIKFGAR</sequence>
<name>A0A2T7BIK6_9BACT</name>
<dbReference type="Proteomes" id="UP000244450">
    <property type="component" value="Unassembled WGS sequence"/>
</dbReference>
<dbReference type="AlphaFoldDB" id="A0A2T7BIK6"/>
<dbReference type="EMBL" id="QCYK01000002">
    <property type="protein sequence ID" value="PUZ26115.1"/>
    <property type="molecule type" value="Genomic_DNA"/>
</dbReference>
<organism evidence="1 2">
    <name type="scientific">Chitinophaga parva</name>
    <dbReference type="NCBI Taxonomy" id="2169414"/>
    <lineage>
        <taxon>Bacteria</taxon>
        <taxon>Pseudomonadati</taxon>
        <taxon>Bacteroidota</taxon>
        <taxon>Chitinophagia</taxon>
        <taxon>Chitinophagales</taxon>
        <taxon>Chitinophagaceae</taxon>
        <taxon>Chitinophaga</taxon>
    </lineage>
</organism>
<keyword evidence="2" id="KW-1185">Reference proteome</keyword>
<reference evidence="1 2" key="1">
    <citation type="submission" date="2018-04" db="EMBL/GenBank/DDBJ databases">
        <title>Chitinophaga fuyangensis sp. nov., isolated from soil in a chemical factory.</title>
        <authorList>
            <person name="Chen K."/>
        </authorList>
    </citation>
    <scope>NUCLEOTIDE SEQUENCE [LARGE SCALE GENOMIC DNA]</scope>
    <source>
        <strain evidence="1 2">LY-1</strain>
    </source>
</reference>
<comment type="caution">
    <text evidence="1">The sequence shown here is derived from an EMBL/GenBank/DDBJ whole genome shotgun (WGS) entry which is preliminary data.</text>
</comment>
<protein>
    <submittedName>
        <fullName evidence="1">Uncharacterized protein</fullName>
    </submittedName>
</protein>
<evidence type="ECO:0000313" key="1">
    <source>
        <dbReference type="EMBL" id="PUZ26115.1"/>
    </source>
</evidence>
<dbReference type="RefSeq" id="WP_108687952.1">
    <property type="nucleotide sequence ID" value="NZ_QCYK01000002.1"/>
</dbReference>
<gene>
    <name evidence="1" type="ORF">DCC81_17910</name>
</gene>